<proteinExistence type="inferred from homology"/>
<dbReference type="PANTHER" id="PTHR42873:SF1">
    <property type="entry name" value="S-ADENOSYLMETHIONINE-DEPENDENT METHYLTRANSFERASE DOMAIN-CONTAINING PROTEIN"/>
    <property type="match status" value="1"/>
</dbReference>
<dbReference type="PANTHER" id="PTHR42873">
    <property type="entry name" value="RIBOSOMAL RNA LARGE SUBUNIT METHYLTRANSFERASE"/>
    <property type="match status" value="1"/>
</dbReference>
<evidence type="ECO:0000259" key="8">
    <source>
        <dbReference type="Pfam" id="PF17785"/>
    </source>
</evidence>
<dbReference type="AlphaFoldDB" id="A0A3N1KY87"/>
<sequence>MQDNPKTRPRVTLLPGHDKRARHGHPWIYSNEIAMDAAAKALPPGTLVTVVTAEGTQVAAATFNPHTLIAARVLTREAGSHIHDEFIRRRVRRALDIRDRLFPRPFYRLIHAEADGLPGLVVDRYGDVLAVQLNTAGMAMLWPSVMEALQAIINPRAIVLRGDSSARTQEGLPLGVEMALGELDGPVEIEENGGRFSIDVMGGQKTGWFFDQRENRAWVSRLAQGSRVLDLYTYGGGFAVAAALAGASEVLAIDRSEPALANASTGARLSGVEGVCTFKRGEVFAELEGRAKGEELWDLVIADPPAFVKSRKDLASGTRGYRKLAKLSAQVTKPGGYLFIASCSHNVELSVFAEQVARGVADANRSARILRTGGAGPDHPVHPMLPESAYLKSLTLAID</sequence>
<dbReference type="CDD" id="cd11572">
    <property type="entry name" value="RlmI_M_like"/>
    <property type="match status" value="1"/>
</dbReference>
<name>A0A3N1KY87_9PROT</name>
<dbReference type="GO" id="GO:0008168">
    <property type="term" value="F:methyltransferase activity"/>
    <property type="evidence" value="ECO:0007669"/>
    <property type="project" value="UniProtKB-KW"/>
</dbReference>
<dbReference type="Pfam" id="PF17785">
    <property type="entry name" value="PUA_3"/>
    <property type="match status" value="1"/>
</dbReference>
<keyword evidence="10" id="KW-1185">Reference proteome</keyword>
<dbReference type="RefSeq" id="WP_123692305.1">
    <property type="nucleotide sequence ID" value="NZ_AP019700.1"/>
</dbReference>
<dbReference type="Gene3D" id="3.40.50.150">
    <property type="entry name" value="Vaccinia Virus protein VP39"/>
    <property type="match status" value="1"/>
</dbReference>
<dbReference type="Gene3D" id="3.30.750.80">
    <property type="entry name" value="RNA methyltransferase domain (HRMD) like"/>
    <property type="match status" value="1"/>
</dbReference>
<dbReference type="InterPro" id="IPR015947">
    <property type="entry name" value="PUA-like_sf"/>
</dbReference>
<dbReference type="CDD" id="cd21153">
    <property type="entry name" value="PUA_RlmI"/>
    <property type="match status" value="1"/>
</dbReference>
<reference evidence="9 10" key="1">
    <citation type="submission" date="2018-11" db="EMBL/GenBank/DDBJ databases">
        <title>Genomic Encyclopedia of Type Strains, Phase IV (KMG-IV): sequencing the most valuable type-strain genomes for metagenomic binning, comparative biology and taxonomic classification.</title>
        <authorList>
            <person name="Goeker M."/>
        </authorList>
    </citation>
    <scope>NUCLEOTIDE SEQUENCE [LARGE SCALE GENOMIC DNA]</scope>
    <source>
        <strain evidence="9 10">DSM 5900</strain>
    </source>
</reference>
<feature type="domain" description="S-adenosylmethionine-dependent methyltransferase" evidence="7">
    <location>
        <begin position="185"/>
        <end position="359"/>
    </location>
</feature>
<keyword evidence="5" id="KW-0949">S-adenosyl-L-methionine</keyword>
<dbReference type="Proteomes" id="UP000278222">
    <property type="component" value="Unassembled WGS sequence"/>
</dbReference>
<evidence type="ECO:0000259" key="7">
    <source>
        <dbReference type="Pfam" id="PF10672"/>
    </source>
</evidence>
<evidence type="ECO:0000256" key="4">
    <source>
        <dbReference type="ARBA" id="ARBA00022679"/>
    </source>
</evidence>
<dbReference type="InterPro" id="IPR029063">
    <property type="entry name" value="SAM-dependent_MTases_sf"/>
</dbReference>
<keyword evidence="2" id="KW-0963">Cytoplasm</keyword>
<comment type="similarity">
    <text evidence="6">Belongs to the methyltransferase superfamily. RlmI family.</text>
</comment>
<evidence type="ECO:0000256" key="5">
    <source>
        <dbReference type="ARBA" id="ARBA00022691"/>
    </source>
</evidence>
<dbReference type="InterPro" id="IPR041532">
    <property type="entry name" value="RlmI-like_PUA"/>
</dbReference>
<feature type="domain" description="RlmI-like PUA" evidence="8">
    <location>
        <begin position="11"/>
        <end position="76"/>
    </location>
</feature>
<dbReference type="GO" id="GO:0003723">
    <property type="term" value="F:RNA binding"/>
    <property type="evidence" value="ECO:0007669"/>
    <property type="project" value="InterPro"/>
</dbReference>
<dbReference type="InterPro" id="IPR019614">
    <property type="entry name" value="SAM-dep_methyl-trfase"/>
</dbReference>
<dbReference type="EMBL" id="RJKX01000015">
    <property type="protein sequence ID" value="ROP84402.1"/>
    <property type="molecule type" value="Genomic_DNA"/>
</dbReference>
<evidence type="ECO:0000313" key="10">
    <source>
        <dbReference type="Proteomes" id="UP000278222"/>
    </source>
</evidence>
<keyword evidence="4 9" id="KW-0808">Transferase</keyword>
<dbReference type="SUPFAM" id="SSF88697">
    <property type="entry name" value="PUA domain-like"/>
    <property type="match status" value="1"/>
</dbReference>
<dbReference type="PROSITE" id="PS50890">
    <property type="entry name" value="PUA"/>
    <property type="match status" value="1"/>
</dbReference>
<keyword evidence="3 9" id="KW-0489">Methyltransferase</keyword>
<dbReference type="OrthoDB" id="9805492at2"/>
<dbReference type="InterPro" id="IPR036974">
    <property type="entry name" value="PUA_sf"/>
</dbReference>
<evidence type="ECO:0000313" key="9">
    <source>
        <dbReference type="EMBL" id="ROP84402.1"/>
    </source>
</evidence>
<protein>
    <submittedName>
        <fullName evidence="9">SAM-dependent methyltransferase</fullName>
    </submittedName>
</protein>
<organism evidence="9 10">
    <name type="scientific">Stella humosa</name>
    <dbReference type="NCBI Taxonomy" id="94"/>
    <lineage>
        <taxon>Bacteria</taxon>
        <taxon>Pseudomonadati</taxon>
        <taxon>Pseudomonadota</taxon>
        <taxon>Alphaproteobacteria</taxon>
        <taxon>Rhodospirillales</taxon>
        <taxon>Stellaceae</taxon>
        <taxon>Stella</taxon>
    </lineage>
</organism>
<evidence type="ECO:0000256" key="1">
    <source>
        <dbReference type="ARBA" id="ARBA00004496"/>
    </source>
</evidence>
<comment type="caution">
    <text evidence="9">The sequence shown here is derived from an EMBL/GenBank/DDBJ whole genome shotgun (WGS) entry which is preliminary data.</text>
</comment>
<accession>A0A3N1KY87</accession>
<dbReference type="SUPFAM" id="SSF53335">
    <property type="entry name" value="S-adenosyl-L-methionine-dependent methyltransferases"/>
    <property type="match status" value="1"/>
</dbReference>
<gene>
    <name evidence="9" type="ORF">EDC65_3754</name>
</gene>
<comment type="subcellular location">
    <subcellularLocation>
        <location evidence="1">Cytoplasm</location>
    </subcellularLocation>
</comment>
<evidence type="ECO:0000256" key="3">
    <source>
        <dbReference type="ARBA" id="ARBA00022603"/>
    </source>
</evidence>
<evidence type="ECO:0000256" key="2">
    <source>
        <dbReference type="ARBA" id="ARBA00022490"/>
    </source>
</evidence>
<dbReference type="Pfam" id="PF10672">
    <property type="entry name" value="Methyltrans_SAM"/>
    <property type="match status" value="1"/>
</dbReference>
<dbReference type="GO" id="GO:0005737">
    <property type="term" value="C:cytoplasm"/>
    <property type="evidence" value="ECO:0007669"/>
    <property type="project" value="UniProtKB-SubCell"/>
</dbReference>
<dbReference type="Gene3D" id="2.30.130.10">
    <property type="entry name" value="PUA domain"/>
    <property type="match status" value="1"/>
</dbReference>
<evidence type="ECO:0000256" key="6">
    <source>
        <dbReference type="ARBA" id="ARBA00038091"/>
    </source>
</evidence>
<dbReference type="GO" id="GO:0032259">
    <property type="term" value="P:methylation"/>
    <property type="evidence" value="ECO:0007669"/>
    <property type="project" value="UniProtKB-KW"/>
</dbReference>
<dbReference type="CDD" id="cd02440">
    <property type="entry name" value="AdoMet_MTases"/>
    <property type="match status" value="1"/>
</dbReference>